<dbReference type="GO" id="GO:0008270">
    <property type="term" value="F:zinc ion binding"/>
    <property type="evidence" value="ECO:0007669"/>
    <property type="project" value="TreeGrafter"/>
</dbReference>
<keyword evidence="5" id="KW-1185">Reference proteome</keyword>
<comment type="similarity">
    <text evidence="1">Belongs to the UPF0587 family.</text>
</comment>
<keyword evidence="3" id="KW-0862">Zinc</keyword>
<dbReference type="SUPFAM" id="SSF141678">
    <property type="entry name" value="MAL13P1.257-like"/>
    <property type="match status" value="1"/>
</dbReference>
<evidence type="ECO:0000256" key="2">
    <source>
        <dbReference type="ARBA" id="ARBA00022723"/>
    </source>
</evidence>
<evidence type="ECO:0000313" key="5">
    <source>
        <dbReference type="Proteomes" id="UP000191024"/>
    </source>
</evidence>
<keyword evidence="2" id="KW-0479">Metal-binding</keyword>
<dbReference type="PANTHER" id="PTHR12857:SF0">
    <property type="entry name" value="CXXC MOTIF CONTAINING ZINC BINDING PROTEIN"/>
    <property type="match status" value="1"/>
</dbReference>
<accession>A0A1G4ILP7</accession>
<proteinExistence type="inferred from homology"/>
<reference evidence="4 5" key="1">
    <citation type="submission" date="2016-03" db="EMBL/GenBank/DDBJ databases">
        <authorList>
            <person name="Devillers H."/>
        </authorList>
    </citation>
    <scope>NUCLEOTIDE SEQUENCE [LARGE SCALE GENOMIC DNA]</scope>
    <source>
        <strain evidence="4">CBS 11717</strain>
    </source>
</reference>
<organism evidence="4 5">
    <name type="scientific">Lachancea mirantina</name>
    <dbReference type="NCBI Taxonomy" id="1230905"/>
    <lineage>
        <taxon>Eukaryota</taxon>
        <taxon>Fungi</taxon>
        <taxon>Dikarya</taxon>
        <taxon>Ascomycota</taxon>
        <taxon>Saccharomycotina</taxon>
        <taxon>Saccharomycetes</taxon>
        <taxon>Saccharomycetales</taxon>
        <taxon>Saccharomycetaceae</taxon>
        <taxon>Lachancea</taxon>
    </lineage>
</organism>
<dbReference type="InterPro" id="IPR008584">
    <property type="entry name" value="CXXC_Zn-binding_euk"/>
</dbReference>
<protein>
    <submittedName>
        <fullName evidence="4">LAMI_0A01222g1_1</fullName>
    </submittedName>
</protein>
<dbReference type="Proteomes" id="UP000191024">
    <property type="component" value="Chromosome A"/>
</dbReference>
<gene>
    <name evidence="4" type="ORF">LAMI_0A01222G</name>
</gene>
<evidence type="ECO:0000256" key="1">
    <source>
        <dbReference type="ARBA" id="ARBA00007818"/>
    </source>
</evidence>
<dbReference type="Pfam" id="PF05907">
    <property type="entry name" value="CXXC_Zn-b_euk"/>
    <property type="match status" value="1"/>
</dbReference>
<dbReference type="PANTHER" id="PTHR12857">
    <property type="entry name" value="CXXC MOTIF CONTAINING ZINC BINDING PROTEIN"/>
    <property type="match status" value="1"/>
</dbReference>
<dbReference type="OrthoDB" id="10248838at2759"/>
<dbReference type="EMBL" id="LT598462">
    <property type="protein sequence ID" value="SCU77460.1"/>
    <property type="molecule type" value="Genomic_DNA"/>
</dbReference>
<sequence length="186" mass="21036">MLFLSATANLSDNIRSFRPLDTVESPSEYTFNLMCTHCREMHDSKVTINQFEKHSMSGSRGEASFVVKCKFCGNESSINLQRTEEDLYNFNHESTGDLVQKTKELRKKQGIKGIKEDQALLLALDCRGCEPTALDVSNLTFVIELTSGKTMECTLDDEDLEWYDYDEDAGEEVSVTEAKFGFIKAK</sequence>
<dbReference type="AlphaFoldDB" id="A0A1G4ILP7"/>
<evidence type="ECO:0000256" key="3">
    <source>
        <dbReference type="ARBA" id="ARBA00022833"/>
    </source>
</evidence>
<name>A0A1G4ILP7_9SACH</name>
<evidence type="ECO:0000313" key="4">
    <source>
        <dbReference type="EMBL" id="SCU77460.1"/>
    </source>
</evidence>